<evidence type="ECO:0000313" key="6">
    <source>
        <dbReference type="EMBL" id="TSJ41193.1"/>
    </source>
</evidence>
<evidence type="ECO:0000313" key="7">
    <source>
        <dbReference type="Proteomes" id="UP000316008"/>
    </source>
</evidence>
<protein>
    <submittedName>
        <fullName evidence="6">RNA methyltransferase</fullName>
    </submittedName>
</protein>
<name>A0A556MMP6_9FLAO</name>
<keyword evidence="7" id="KW-1185">Reference proteome</keyword>
<dbReference type="Gene3D" id="3.40.1280.10">
    <property type="match status" value="1"/>
</dbReference>
<keyword evidence="2 6" id="KW-0489">Methyltransferase</keyword>
<reference evidence="6 7" key="1">
    <citation type="submission" date="2019-07" db="EMBL/GenBank/DDBJ databases">
        <authorList>
            <person name="Huq M.A."/>
        </authorList>
    </citation>
    <scope>NUCLEOTIDE SEQUENCE [LARGE SCALE GENOMIC DNA]</scope>
    <source>
        <strain evidence="6 7">MAH-3</strain>
    </source>
</reference>
<dbReference type="InterPro" id="IPR029026">
    <property type="entry name" value="tRNA_m1G_MTases_N"/>
</dbReference>
<feature type="domain" description="tRNA/rRNA methyltransferase SpoU type" evidence="5">
    <location>
        <begin position="14"/>
        <end position="143"/>
    </location>
</feature>
<evidence type="ECO:0000256" key="2">
    <source>
        <dbReference type="ARBA" id="ARBA00022603"/>
    </source>
</evidence>
<comment type="similarity">
    <text evidence="1">Belongs to the class IV-like SAM-binding methyltransferase superfamily. RNA methyltransferase TrmH family.</text>
</comment>
<evidence type="ECO:0000256" key="3">
    <source>
        <dbReference type="ARBA" id="ARBA00022679"/>
    </source>
</evidence>
<dbReference type="InterPro" id="IPR004384">
    <property type="entry name" value="RNA_MeTrfase_TrmJ/LasT"/>
</dbReference>
<accession>A0A556MMP6</accession>
<dbReference type="RefSeq" id="WP_144334004.1">
    <property type="nucleotide sequence ID" value="NZ_VLPL01000008.1"/>
</dbReference>
<dbReference type="PANTHER" id="PTHR42786:SF6">
    <property type="entry name" value="TRNA_RRNA METHYLTRANSFERASE SPOU TYPE DOMAIN-CONTAINING PROTEIN"/>
    <property type="match status" value="1"/>
</dbReference>
<dbReference type="SUPFAM" id="SSF75217">
    <property type="entry name" value="alpha/beta knot"/>
    <property type="match status" value="1"/>
</dbReference>
<organism evidence="6 7">
    <name type="scientific">Fluviicola chungangensis</name>
    <dbReference type="NCBI Taxonomy" id="2597671"/>
    <lineage>
        <taxon>Bacteria</taxon>
        <taxon>Pseudomonadati</taxon>
        <taxon>Bacteroidota</taxon>
        <taxon>Flavobacteriia</taxon>
        <taxon>Flavobacteriales</taxon>
        <taxon>Crocinitomicaceae</taxon>
        <taxon>Fluviicola</taxon>
    </lineage>
</organism>
<evidence type="ECO:0000259" key="5">
    <source>
        <dbReference type="Pfam" id="PF00588"/>
    </source>
</evidence>
<dbReference type="InterPro" id="IPR001537">
    <property type="entry name" value="SpoU_MeTrfase"/>
</dbReference>
<dbReference type="GO" id="GO:0005829">
    <property type="term" value="C:cytosol"/>
    <property type="evidence" value="ECO:0007669"/>
    <property type="project" value="TreeGrafter"/>
</dbReference>
<dbReference type="CDD" id="cd18098">
    <property type="entry name" value="SpoU-like"/>
    <property type="match status" value="1"/>
</dbReference>
<dbReference type="GO" id="GO:0002128">
    <property type="term" value="P:tRNA nucleoside ribose methylation"/>
    <property type="evidence" value="ECO:0007669"/>
    <property type="project" value="TreeGrafter"/>
</dbReference>
<keyword evidence="4" id="KW-0949">S-adenosyl-L-methionine</keyword>
<dbReference type="EMBL" id="VLPL01000008">
    <property type="protein sequence ID" value="TSJ41193.1"/>
    <property type="molecule type" value="Genomic_DNA"/>
</dbReference>
<comment type="caution">
    <text evidence="6">The sequence shown here is derived from an EMBL/GenBank/DDBJ whole genome shotgun (WGS) entry which is preliminary data.</text>
</comment>
<sequence length="158" mass="17891">MRTSNIQGYCAIGVFNAKTDHNIGTLWRSAYILGASYIFTVGKRYKKQTSDVTRTWARIPYFHYDSLEDLCENIPYDCHLIAIELTDDAEFLHDFEHPKRAIYLLGSEDQGLPESVLSKCRKVIKLPGNSSLNVAVTGSIVLHDRAAKLKPELPPNHR</sequence>
<dbReference type="GO" id="GO:0003723">
    <property type="term" value="F:RNA binding"/>
    <property type="evidence" value="ECO:0007669"/>
    <property type="project" value="InterPro"/>
</dbReference>
<dbReference type="InterPro" id="IPR029028">
    <property type="entry name" value="Alpha/beta_knot_MTases"/>
</dbReference>
<evidence type="ECO:0000256" key="4">
    <source>
        <dbReference type="ARBA" id="ARBA00022691"/>
    </source>
</evidence>
<dbReference type="Pfam" id="PF00588">
    <property type="entry name" value="SpoU_methylase"/>
    <property type="match status" value="1"/>
</dbReference>
<keyword evidence="3 6" id="KW-0808">Transferase</keyword>
<dbReference type="GO" id="GO:0008173">
    <property type="term" value="F:RNA methyltransferase activity"/>
    <property type="evidence" value="ECO:0007669"/>
    <property type="project" value="InterPro"/>
</dbReference>
<gene>
    <name evidence="6" type="ORF">FO442_14880</name>
</gene>
<proteinExistence type="inferred from homology"/>
<dbReference type="AlphaFoldDB" id="A0A556MMP6"/>
<dbReference type="PANTHER" id="PTHR42786">
    <property type="entry name" value="TRNA/RRNA METHYLTRANSFERASE"/>
    <property type="match status" value="1"/>
</dbReference>
<dbReference type="OrthoDB" id="4578643at2"/>
<evidence type="ECO:0000256" key="1">
    <source>
        <dbReference type="ARBA" id="ARBA00007228"/>
    </source>
</evidence>
<dbReference type="Proteomes" id="UP000316008">
    <property type="component" value="Unassembled WGS sequence"/>
</dbReference>